<proteinExistence type="predicted"/>
<dbReference type="Proteomes" id="UP000485621">
    <property type="component" value="Unassembled WGS sequence"/>
</dbReference>
<reference evidence="1" key="1">
    <citation type="submission" date="2017-02" db="EMBL/GenBank/DDBJ databases">
        <title>Delving into the versatile metabolic prowess of the omnipresent phylum Bacteroidetes.</title>
        <authorList>
            <person name="Nobu M.K."/>
            <person name="Mei R."/>
            <person name="Narihiro T."/>
            <person name="Kuroda K."/>
            <person name="Liu W.-T."/>
        </authorList>
    </citation>
    <scope>NUCLEOTIDE SEQUENCE</scope>
    <source>
        <strain evidence="1">ADurb.Bin160</strain>
    </source>
</reference>
<gene>
    <name evidence="1" type="ORF">BWY04_00085</name>
</gene>
<evidence type="ECO:0000313" key="1">
    <source>
        <dbReference type="EMBL" id="OQB42649.1"/>
    </source>
</evidence>
<organism evidence="1">
    <name type="scientific">candidate division CPR1 bacterium ADurb.Bin160</name>
    <dbReference type="NCBI Taxonomy" id="1852826"/>
    <lineage>
        <taxon>Bacteria</taxon>
        <taxon>candidate division CPR1</taxon>
    </lineage>
</organism>
<comment type="caution">
    <text evidence="1">The sequence shown here is derived from an EMBL/GenBank/DDBJ whole genome shotgun (WGS) entry which is preliminary data.</text>
</comment>
<dbReference type="AlphaFoldDB" id="A0A1V5ZQT0"/>
<dbReference type="PROSITE" id="PS51257">
    <property type="entry name" value="PROKAR_LIPOPROTEIN"/>
    <property type="match status" value="1"/>
</dbReference>
<evidence type="ECO:0008006" key="2">
    <source>
        <dbReference type="Google" id="ProtNLM"/>
    </source>
</evidence>
<name>A0A1V5ZQT0_9BACT</name>
<protein>
    <recommendedName>
        <fullName evidence="2">Lipoprotein</fullName>
    </recommendedName>
</protein>
<sequence length="111" mass="12732">MKKITLFILIGFSVVLLGCKNQGIVNEDWNLIDNNEEELVSDELEILEDYENIEENNDSTEIIEEKIEEVVEEQVEEQVEKQVEDVKISNTQASKTNTVKEDNLAKCLTSK</sequence>
<dbReference type="EMBL" id="MWDB01000001">
    <property type="protein sequence ID" value="OQB42649.1"/>
    <property type="molecule type" value="Genomic_DNA"/>
</dbReference>
<accession>A0A1V5ZQT0</accession>